<dbReference type="Proteomes" id="UP000182769">
    <property type="component" value="Unassembled WGS sequence"/>
</dbReference>
<feature type="domain" description="Macro" evidence="2">
    <location>
        <begin position="1"/>
        <end position="155"/>
    </location>
</feature>
<dbReference type="PROSITE" id="PS51154">
    <property type="entry name" value="MACRO"/>
    <property type="match status" value="1"/>
</dbReference>
<dbReference type="EMBL" id="CYHG01000002">
    <property type="protein sequence ID" value="CUB02932.1"/>
    <property type="molecule type" value="Genomic_DNA"/>
</dbReference>
<reference evidence="4" key="1">
    <citation type="submission" date="2015-08" db="EMBL/GenBank/DDBJ databases">
        <authorList>
            <person name="Varghese N."/>
        </authorList>
    </citation>
    <scope>NUCLEOTIDE SEQUENCE [LARGE SCALE GENOMIC DNA]</scope>
    <source>
        <strain evidence="4">JCM 18476</strain>
    </source>
</reference>
<dbReference type="PANTHER" id="PTHR12521">
    <property type="entry name" value="PROTEIN C6ORF130"/>
    <property type="match status" value="1"/>
</dbReference>
<dbReference type="SMART" id="SM00506">
    <property type="entry name" value="A1pp"/>
    <property type="match status" value="1"/>
</dbReference>
<comment type="catalytic activity">
    <reaction evidence="1">
        <text>an N-(ADP-alpha-D-ribosyl)-thymidine in DNA + H2O = a thymidine in DNA + ADP-D-ribose</text>
        <dbReference type="Rhea" id="RHEA:71655"/>
        <dbReference type="Rhea" id="RHEA-COMP:13556"/>
        <dbReference type="Rhea" id="RHEA-COMP:18051"/>
        <dbReference type="ChEBI" id="CHEBI:15377"/>
        <dbReference type="ChEBI" id="CHEBI:57967"/>
        <dbReference type="ChEBI" id="CHEBI:137386"/>
        <dbReference type="ChEBI" id="CHEBI:191199"/>
    </reaction>
    <physiologicalReaction direction="left-to-right" evidence="1">
        <dbReference type="Rhea" id="RHEA:71656"/>
    </physiologicalReaction>
</comment>
<proteinExistence type="predicted"/>
<name>A0A0K6IHV8_9GAMM</name>
<dbReference type="RefSeq" id="WP_055461900.1">
    <property type="nucleotide sequence ID" value="NZ_CYHG01000002.1"/>
</dbReference>
<keyword evidence="4" id="KW-1185">Reference proteome</keyword>
<gene>
    <name evidence="3" type="ORF">Ga0061065_102270</name>
</gene>
<accession>A0A0K6IHV8</accession>
<evidence type="ECO:0000313" key="3">
    <source>
        <dbReference type="EMBL" id="CUB02932.1"/>
    </source>
</evidence>
<dbReference type="GO" id="GO:0140291">
    <property type="term" value="P:peptidyl-glutamate ADP-deribosylation"/>
    <property type="evidence" value="ECO:0007669"/>
    <property type="project" value="TreeGrafter"/>
</dbReference>
<evidence type="ECO:0000313" key="4">
    <source>
        <dbReference type="Proteomes" id="UP000182769"/>
    </source>
</evidence>
<dbReference type="CDD" id="cd02901">
    <property type="entry name" value="Macro_Poa1p-like"/>
    <property type="match status" value="1"/>
</dbReference>
<sequence>MIHYTQGNLLDAEVDALVNTVNTVGVMGKGIALMFKERFPKNMSIYAQACKAKQVQTGKMFVTSTDELTGPRWIINFPTKQHWRSPSKMEWIVEGLKDLRSFIIESDVRSIAIPPLGAGNGQLNWTDVKPQIEQILSDLDNVDIFIYEPTSQYQNVAKRKGELKLTPARAMIAELVRQYWTLGVECSLLEIQKLAWFLERSIERHPELPSNPLELRFRANIYGPYADRLRHVLEHLDGTYLKCEKRISDCDPLDVIWFDDAQKERLEAYLKSSEMKPFSSALTETIQLIDGFETPFGLELLSTLDWLIYKEDIEPSKAALIDGIGKWPAGAGAAARKSKIFHEKAISVALDRLKPFYRLELA</sequence>
<evidence type="ECO:0000256" key="1">
    <source>
        <dbReference type="ARBA" id="ARBA00035885"/>
    </source>
</evidence>
<dbReference type="Gene3D" id="3.40.220.10">
    <property type="entry name" value="Leucine Aminopeptidase, subunit E, domain 1"/>
    <property type="match status" value="1"/>
</dbReference>
<dbReference type="Pfam" id="PF01661">
    <property type="entry name" value="Macro"/>
    <property type="match status" value="1"/>
</dbReference>
<dbReference type="OrthoDB" id="9780211at2"/>
<organism evidence="3 4">
    <name type="scientific">Marinomonas fungiae</name>
    <dbReference type="NCBI Taxonomy" id="1137284"/>
    <lineage>
        <taxon>Bacteria</taxon>
        <taxon>Pseudomonadati</taxon>
        <taxon>Pseudomonadota</taxon>
        <taxon>Gammaproteobacteria</taxon>
        <taxon>Oceanospirillales</taxon>
        <taxon>Oceanospirillaceae</taxon>
        <taxon>Marinomonas</taxon>
    </lineage>
</organism>
<dbReference type="AlphaFoldDB" id="A0A0K6IHV8"/>
<dbReference type="InterPro" id="IPR050892">
    <property type="entry name" value="ADP-ribose_metab_enzymes"/>
</dbReference>
<evidence type="ECO:0000259" key="2">
    <source>
        <dbReference type="PROSITE" id="PS51154"/>
    </source>
</evidence>
<dbReference type="SUPFAM" id="SSF52949">
    <property type="entry name" value="Macro domain-like"/>
    <property type="match status" value="1"/>
</dbReference>
<dbReference type="PANTHER" id="PTHR12521:SF0">
    <property type="entry name" value="ADP-RIBOSE GLYCOHYDROLASE OARD1"/>
    <property type="match status" value="1"/>
</dbReference>
<dbReference type="STRING" id="1137284.GCA_001418205_00776"/>
<dbReference type="InterPro" id="IPR043472">
    <property type="entry name" value="Macro_dom-like"/>
</dbReference>
<dbReference type="InterPro" id="IPR002589">
    <property type="entry name" value="Macro_dom"/>
</dbReference>
<protein>
    <submittedName>
        <fullName evidence="3">O-acetyl-ADP-ribose deacetylase (Regulator of RNase III), contains Macro domain</fullName>
    </submittedName>
</protein>